<feature type="domain" description="PEGA" evidence="2">
    <location>
        <begin position="117"/>
        <end position="183"/>
    </location>
</feature>
<comment type="caution">
    <text evidence="3">The sequence shown here is derived from an EMBL/GenBank/DDBJ whole genome shotgun (WGS) entry which is preliminary data.</text>
</comment>
<gene>
    <name evidence="3" type="ORF">A3A70_01495</name>
</gene>
<dbReference type="Proteomes" id="UP000178964">
    <property type="component" value="Unassembled WGS sequence"/>
</dbReference>
<evidence type="ECO:0000313" key="3">
    <source>
        <dbReference type="EMBL" id="OGC59427.1"/>
    </source>
</evidence>
<evidence type="ECO:0000313" key="4">
    <source>
        <dbReference type="Proteomes" id="UP000178964"/>
    </source>
</evidence>
<reference evidence="3 4" key="1">
    <citation type="journal article" date="2016" name="Nat. Commun.">
        <title>Thousands of microbial genomes shed light on interconnected biogeochemical processes in an aquifer system.</title>
        <authorList>
            <person name="Anantharaman K."/>
            <person name="Brown C.T."/>
            <person name="Hug L.A."/>
            <person name="Sharon I."/>
            <person name="Castelle C.J."/>
            <person name="Probst A.J."/>
            <person name="Thomas B.C."/>
            <person name="Singh A."/>
            <person name="Wilkins M.J."/>
            <person name="Karaoz U."/>
            <person name="Brodie E.L."/>
            <person name="Williams K.H."/>
            <person name="Hubbard S.S."/>
            <person name="Banfield J.F."/>
        </authorList>
    </citation>
    <scope>NUCLEOTIDE SEQUENCE [LARGE SCALE GENOMIC DNA]</scope>
</reference>
<evidence type="ECO:0000259" key="2">
    <source>
        <dbReference type="Pfam" id="PF08308"/>
    </source>
</evidence>
<organism evidence="3 4">
    <name type="scientific">candidate division WWE3 bacterium RIFCSPLOWO2_01_FULL_42_11</name>
    <dbReference type="NCBI Taxonomy" id="1802627"/>
    <lineage>
        <taxon>Bacteria</taxon>
        <taxon>Katanobacteria</taxon>
    </lineage>
</organism>
<dbReference type="Gene3D" id="2.30.30.40">
    <property type="entry name" value="SH3 Domains"/>
    <property type="match status" value="1"/>
</dbReference>
<name>A0A1F4VQG0_UNCKA</name>
<evidence type="ECO:0000259" key="1">
    <source>
        <dbReference type="Pfam" id="PF08239"/>
    </source>
</evidence>
<dbReference type="EMBL" id="MEVK01000016">
    <property type="protein sequence ID" value="OGC59427.1"/>
    <property type="molecule type" value="Genomic_DNA"/>
</dbReference>
<dbReference type="InterPro" id="IPR013229">
    <property type="entry name" value="PEGA"/>
</dbReference>
<dbReference type="InterPro" id="IPR003646">
    <property type="entry name" value="SH3-like_bac-type"/>
</dbReference>
<proteinExistence type="predicted"/>
<dbReference type="AlphaFoldDB" id="A0A1F4VQG0"/>
<sequence length="365" mass="39479">MKTGMSLLAGLLFLVTGSYIAISVFLSSKTTAPKAVLSVNAPYVDSGVYLNDKYIGPTPLFKDDVDPGEVTLRVGNFTQKITLTGGALTAVNQDLGPGKFSGGEVIWFTKENNETAMTVISNPIGVDVILDGNKIGITPFRSSQLTAAEHTLVLSKSGYVTREIKIILQNNYLLNVSANLMKRPLPESVTILPTTNTKLKLLNYSSQDPELLSNPEQWLKACAFYFQSIGVADSDKPDYYLDAKGTLFSNDGEVVSLENYPTSGRSLTLGYLGPKTIGVVPQSVIDSLAHLSAKTGDSEVQLVQILPTGLGYLNAHSESNQTSGEVRKLMVGEQFELQEETGGWLRLKFIDGGEGWIPSQFAKKL</sequence>
<protein>
    <recommendedName>
        <fullName evidence="5">SH3b domain-containing protein</fullName>
    </recommendedName>
</protein>
<evidence type="ECO:0008006" key="5">
    <source>
        <dbReference type="Google" id="ProtNLM"/>
    </source>
</evidence>
<dbReference type="Pfam" id="PF08308">
    <property type="entry name" value="PEGA"/>
    <property type="match status" value="1"/>
</dbReference>
<accession>A0A1F4VQG0</accession>
<dbReference type="Pfam" id="PF08239">
    <property type="entry name" value="SH3_3"/>
    <property type="match status" value="1"/>
</dbReference>
<dbReference type="STRING" id="1802627.A3A70_01495"/>
<feature type="domain" description="SH3b" evidence="1">
    <location>
        <begin position="312"/>
        <end position="361"/>
    </location>
</feature>